<dbReference type="Gene3D" id="1.10.10.10">
    <property type="entry name" value="Winged helix-like DNA-binding domain superfamily/Winged helix DNA-binding domain"/>
    <property type="match status" value="1"/>
</dbReference>
<accession>A0A3S3U247</accession>
<evidence type="ECO:0000313" key="4">
    <source>
        <dbReference type="EMBL" id="RWW99651.1"/>
    </source>
</evidence>
<keyword evidence="2" id="KW-0238">DNA-binding</keyword>
<proteinExistence type="predicted"/>
<dbReference type="GO" id="GO:0003677">
    <property type="term" value="F:DNA binding"/>
    <property type="evidence" value="ECO:0007669"/>
    <property type="project" value="UniProtKB-KW"/>
</dbReference>
<dbReference type="SUPFAM" id="SSF46785">
    <property type="entry name" value="Winged helix' DNA-binding domain"/>
    <property type="match status" value="1"/>
</dbReference>
<dbReference type="PANTHER" id="PTHR38465">
    <property type="entry name" value="HTH-TYPE TRANSCRIPTIONAL REGULATOR MJ1563-RELATED"/>
    <property type="match status" value="1"/>
</dbReference>
<protein>
    <submittedName>
        <fullName evidence="4">MarR family transcriptional regulator</fullName>
    </submittedName>
</protein>
<comment type="caution">
    <text evidence="4">The sequence shown here is derived from an EMBL/GenBank/DDBJ whole genome shotgun (WGS) entry which is preliminary data.</text>
</comment>
<gene>
    <name evidence="4" type="ORF">EPI11_11920</name>
</gene>
<name>A0A3S3U247_9FLAO</name>
<dbReference type="InterPro" id="IPR052362">
    <property type="entry name" value="HTH-GbsR_regulator"/>
</dbReference>
<reference evidence="4 5" key="1">
    <citation type="submission" date="2019-01" db="EMBL/GenBank/DDBJ databases">
        <title>Flavobacterium sp. nov.,isolated from freshwater.</title>
        <authorList>
            <person name="Zhang R."/>
            <person name="Du Z.-J."/>
        </authorList>
    </citation>
    <scope>NUCLEOTIDE SEQUENCE [LARGE SCALE GENOMIC DNA]</scope>
    <source>
        <strain evidence="4 5">1E403</strain>
    </source>
</reference>
<dbReference type="RefSeq" id="WP_128390200.1">
    <property type="nucleotide sequence ID" value="NZ_SBII01000008.1"/>
</dbReference>
<evidence type="ECO:0000313" key="5">
    <source>
        <dbReference type="Proteomes" id="UP000287527"/>
    </source>
</evidence>
<dbReference type="Proteomes" id="UP000287527">
    <property type="component" value="Unassembled WGS sequence"/>
</dbReference>
<dbReference type="InterPro" id="IPR036390">
    <property type="entry name" value="WH_DNA-bd_sf"/>
</dbReference>
<keyword evidence="3" id="KW-0804">Transcription</keyword>
<organism evidence="4 5">
    <name type="scientific">Flavobacterium cerinum</name>
    <dbReference type="NCBI Taxonomy" id="2502784"/>
    <lineage>
        <taxon>Bacteria</taxon>
        <taxon>Pseudomonadati</taxon>
        <taxon>Bacteroidota</taxon>
        <taxon>Flavobacteriia</taxon>
        <taxon>Flavobacteriales</taxon>
        <taxon>Flavobacteriaceae</taxon>
        <taxon>Flavobacterium</taxon>
    </lineage>
</organism>
<keyword evidence="1" id="KW-0805">Transcription regulation</keyword>
<dbReference type="AlphaFoldDB" id="A0A3S3U247"/>
<dbReference type="EMBL" id="SBII01000008">
    <property type="protein sequence ID" value="RWW99651.1"/>
    <property type="molecule type" value="Genomic_DNA"/>
</dbReference>
<dbReference type="InterPro" id="IPR036388">
    <property type="entry name" value="WH-like_DNA-bd_sf"/>
</dbReference>
<evidence type="ECO:0000256" key="2">
    <source>
        <dbReference type="ARBA" id="ARBA00023125"/>
    </source>
</evidence>
<sequence length="174" mass="20236">MSDIKKEKEELVEMFGVHFESHHNLSPLGSRILATLILDGCKNGLTFEDLTERMGASKSSISTNLNLLLKTGKINYYTVAGDRKKYFKPSPFSERLDNYLKIIAYEKQIIDKMIIYRQKTMSNVEEQVNFINIRAYKDHIAEIETLFLKTIDKFKEIEKIREIEKNKITNINPA</sequence>
<evidence type="ECO:0000256" key="3">
    <source>
        <dbReference type="ARBA" id="ARBA00023163"/>
    </source>
</evidence>
<dbReference type="PANTHER" id="PTHR38465:SF1">
    <property type="entry name" value="HTH-TYPE TRANSCRIPTIONAL REGULATOR MJ1563-RELATED"/>
    <property type="match status" value="1"/>
</dbReference>
<dbReference type="OrthoDB" id="1807857at2"/>
<evidence type="ECO:0000256" key="1">
    <source>
        <dbReference type="ARBA" id="ARBA00023015"/>
    </source>
</evidence>
<keyword evidence="5" id="KW-1185">Reference proteome</keyword>